<keyword evidence="3" id="KW-0805">Transcription regulation</keyword>
<comment type="caution">
    <text evidence="7">The sequence shown here is derived from an EMBL/GenBank/DDBJ whole genome shotgun (WGS) entry which is preliminary data.</text>
</comment>
<reference evidence="7 8" key="1">
    <citation type="submission" date="2024-01" db="EMBL/GenBank/DDBJ databases">
        <authorList>
            <person name="Allen C."/>
            <person name="Tagirdzhanova G."/>
        </authorList>
    </citation>
    <scope>NUCLEOTIDE SEQUENCE [LARGE SCALE GENOMIC DNA]</scope>
</reference>
<accession>A0ABP0BNV9</accession>
<protein>
    <recommendedName>
        <fullName evidence="6">Xylanolytic transcriptional activator regulatory domain-containing protein</fullName>
    </recommendedName>
</protein>
<evidence type="ECO:0000313" key="8">
    <source>
        <dbReference type="Proteomes" id="UP001642482"/>
    </source>
</evidence>
<evidence type="ECO:0000313" key="7">
    <source>
        <dbReference type="EMBL" id="CAK7221347.1"/>
    </source>
</evidence>
<gene>
    <name evidence="7" type="ORF">SEUCBS140593_004540</name>
</gene>
<evidence type="ECO:0000256" key="1">
    <source>
        <dbReference type="ARBA" id="ARBA00022723"/>
    </source>
</evidence>
<sequence length="679" mass="75407">MLSDFSLPFADLNSPAFDVGVICDMFEIDIAGYWGAQVTTDTAQPMSQANIRFRGDPSARSEAFKRSPWVHWQPAKLHHAFTGQETIDATPTDAAESPLSAQSVLSCTIHDALDERGRDQILQVVTSLKDDRFSVLSFPSLELLNNLVTAFFAQENATIATSIHQPTFSCQDTRPELLLGMIAAGAVAVSERRIQMMGLVMHEVLRLAITELFEYDNSATRDLQALQAFVSVLEIGAWSGVKRKTEIACGFIQPTATMLRQSGAFSQSFFDEPVLTPERRAEDLERRWKKWAAKESLKRLVIRAFVYDSQVAMGYFQSPVISFAQLRIPVPAPAAWWLAEDSVRWSERVPASADNVGASPLITDVLTDLTTLDKYSDQADIQLCCFVVVHALANQVGELRQHMMLAATATGPKQRGLDAWWISRQRELYEDLTIARMYCARRAPHHELGLLFEYVMMSLYVSLDDIQRYAGKDGEGEARRLTPTLTEWSQTAAARTAIWHAGQVFRIARCFPPSTLRNFYAIGVYHAALTLWVYSSLRNGGRTSDVFTPPVAPFAAFDTSASHSRNSINGASRSNDSPLILPAVKLDQEENEDVRAFLLLGLGTPGLCYFVQEGKFTWPGSSQAHGSPSLPQFRSLNSSAFPMELARDIFRNNALFADESSSFLVQNLFGLLGDLESLS</sequence>
<organism evidence="7 8">
    <name type="scientific">Sporothrix eucalyptigena</name>
    <dbReference type="NCBI Taxonomy" id="1812306"/>
    <lineage>
        <taxon>Eukaryota</taxon>
        <taxon>Fungi</taxon>
        <taxon>Dikarya</taxon>
        <taxon>Ascomycota</taxon>
        <taxon>Pezizomycotina</taxon>
        <taxon>Sordariomycetes</taxon>
        <taxon>Sordariomycetidae</taxon>
        <taxon>Ophiostomatales</taxon>
        <taxon>Ophiostomataceae</taxon>
        <taxon>Sporothrix</taxon>
    </lineage>
</organism>
<dbReference type="PANTHER" id="PTHR47660">
    <property type="entry name" value="TRANSCRIPTION FACTOR WITH C2H2 AND ZN(2)-CYS(6) DNA BINDING DOMAIN (EUROFUNG)-RELATED-RELATED"/>
    <property type="match status" value="1"/>
</dbReference>
<keyword evidence="1" id="KW-0479">Metal-binding</keyword>
<name>A0ABP0BNV9_9PEZI</name>
<keyword evidence="5" id="KW-0539">Nucleus</keyword>
<dbReference type="Proteomes" id="UP001642482">
    <property type="component" value="Unassembled WGS sequence"/>
</dbReference>
<evidence type="ECO:0000259" key="6">
    <source>
        <dbReference type="Pfam" id="PF04082"/>
    </source>
</evidence>
<dbReference type="InterPro" id="IPR007219">
    <property type="entry name" value="XnlR_reg_dom"/>
</dbReference>
<keyword evidence="8" id="KW-1185">Reference proteome</keyword>
<evidence type="ECO:0000256" key="3">
    <source>
        <dbReference type="ARBA" id="ARBA00023015"/>
    </source>
</evidence>
<keyword evidence="2" id="KW-0862">Zinc</keyword>
<evidence type="ECO:0000256" key="4">
    <source>
        <dbReference type="ARBA" id="ARBA00023163"/>
    </source>
</evidence>
<evidence type="ECO:0000256" key="2">
    <source>
        <dbReference type="ARBA" id="ARBA00022833"/>
    </source>
</evidence>
<keyword evidence="4" id="KW-0804">Transcription</keyword>
<dbReference type="PANTHER" id="PTHR47660:SF2">
    <property type="entry name" value="TRANSCRIPTION FACTOR WITH C2H2 AND ZN(2)-CYS(6) DNA BINDING DOMAIN (EUROFUNG)"/>
    <property type="match status" value="1"/>
</dbReference>
<dbReference type="EMBL" id="CAWUHD010000039">
    <property type="protein sequence ID" value="CAK7221347.1"/>
    <property type="molecule type" value="Genomic_DNA"/>
</dbReference>
<proteinExistence type="predicted"/>
<evidence type="ECO:0000256" key="5">
    <source>
        <dbReference type="ARBA" id="ARBA00023242"/>
    </source>
</evidence>
<dbReference type="Pfam" id="PF04082">
    <property type="entry name" value="Fungal_trans"/>
    <property type="match status" value="1"/>
</dbReference>
<feature type="domain" description="Xylanolytic transcriptional activator regulatory" evidence="6">
    <location>
        <begin position="163"/>
        <end position="333"/>
    </location>
</feature>